<reference evidence="2" key="2">
    <citation type="submission" date="2013-09" db="EMBL/GenBank/DDBJ databases">
        <title>Draft genome sequence of Anaerotruncus colihominis(DSM 17241).</title>
        <authorList>
            <person name="Sudarsanam P."/>
            <person name="Ley R."/>
            <person name="Guruge J."/>
            <person name="Turnbaugh P.J."/>
            <person name="Mahowald M."/>
            <person name="Liep D."/>
            <person name="Gordon J."/>
        </authorList>
    </citation>
    <scope>NUCLEOTIDE SEQUENCE</scope>
    <source>
        <strain evidence="2">DSM 17241</strain>
    </source>
</reference>
<keyword evidence="1" id="KW-0472">Membrane</keyword>
<gene>
    <name evidence="2" type="ORF">ANACOL_01217</name>
</gene>
<evidence type="ECO:0000313" key="2">
    <source>
        <dbReference type="EMBL" id="EDS11997.1"/>
    </source>
</evidence>
<dbReference type="Proteomes" id="UP000003803">
    <property type="component" value="Unassembled WGS sequence"/>
</dbReference>
<feature type="transmembrane region" description="Helical" evidence="1">
    <location>
        <begin position="6"/>
        <end position="27"/>
    </location>
</feature>
<keyword evidence="3" id="KW-1185">Reference proteome</keyword>
<reference evidence="2" key="1">
    <citation type="submission" date="2007-11" db="EMBL/GenBank/DDBJ databases">
        <authorList>
            <person name="Fulton L."/>
            <person name="Clifton S."/>
            <person name="Fulton B."/>
            <person name="Xu J."/>
            <person name="Minx P."/>
            <person name="Pepin K.H."/>
            <person name="Johnson M."/>
            <person name="Thiruvilangam P."/>
            <person name="Bhonagiri V."/>
            <person name="Nash W.E."/>
            <person name="Mardis E.R."/>
            <person name="Wilson R.K."/>
        </authorList>
    </citation>
    <scope>NUCLEOTIDE SEQUENCE [LARGE SCALE GENOMIC DNA]</scope>
    <source>
        <strain evidence="2">DSM 17241</strain>
    </source>
</reference>
<dbReference type="EMBL" id="ABGD02000008">
    <property type="protein sequence ID" value="EDS11997.1"/>
    <property type="molecule type" value="Genomic_DNA"/>
</dbReference>
<evidence type="ECO:0000313" key="3">
    <source>
        <dbReference type="Proteomes" id="UP000003803"/>
    </source>
</evidence>
<evidence type="ECO:0000256" key="1">
    <source>
        <dbReference type="SAM" id="Phobius"/>
    </source>
</evidence>
<comment type="caution">
    <text evidence="2">The sequence shown here is derived from an EMBL/GenBank/DDBJ whole genome shotgun (WGS) entry which is preliminary data.</text>
</comment>
<proteinExistence type="predicted"/>
<sequence>MSEQRISSVEIPNIFIIFYFLFIGFILKNTEIVRYIPILKAPIQNSMNCWHTSKWKNTLEMIHEAQQQGKLLGDARREPAVHGDEGRSGVHDMFKQNKTALFKRKERLLWSC</sequence>
<dbReference type="HOGENOM" id="CLU_2140634_0_0_9"/>
<name>B0P8X1_9FIRM</name>
<keyword evidence="1" id="KW-0812">Transmembrane</keyword>
<keyword evidence="1" id="KW-1133">Transmembrane helix</keyword>
<protein>
    <submittedName>
        <fullName evidence="2">Uncharacterized protein</fullName>
    </submittedName>
</protein>
<organism evidence="2 3">
    <name type="scientific">Anaerotruncus colihominis DSM 17241</name>
    <dbReference type="NCBI Taxonomy" id="445972"/>
    <lineage>
        <taxon>Bacteria</taxon>
        <taxon>Bacillati</taxon>
        <taxon>Bacillota</taxon>
        <taxon>Clostridia</taxon>
        <taxon>Eubacteriales</taxon>
        <taxon>Oscillospiraceae</taxon>
        <taxon>Anaerotruncus</taxon>
    </lineage>
</organism>
<accession>B0P8X1</accession>
<dbReference type="AlphaFoldDB" id="B0P8X1"/>